<evidence type="ECO:0000313" key="7">
    <source>
        <dbReference type="Proteomes" id="UP001219901"/>
    </source>
</evidence>
<dbReference type="PANTHER" id="PTHR30502">
    <property type="entry name" value="2-KETO-3-DEOXY-L-RHAMNONATE ALDOLASE"/>
    <property type="match status" value="1"/>
</dbReference>
<dbReference type="EMBL" id="WMBE01000002">
    <property type="protein sequence ID" value="MDG0866733.1"/>
    <property type="molecule type" value="Genomic_DNA"/>
</dbReference>
<evidence type="ECO:0000256" key="1">
    <source>
        <dbReference type="ARBA" id="ARBA00005568"/>
    </source>
</evidence>
<dbReference type="GO" id="GO:0046872">
    <property type="term" value="F:metal ion binding"/>
    <property type="evidence" value="ECO:0007669"/>
    <property type="project" value="UniProtKB-KW"/>
</dbReference>
<evidence type="ECO:0000313" key="8">
    <source>
        <dbReference type="Proteomes" id="UP001321249"/>
    </source>
</evidence>
<name>A0AAJ5ZDM4_9CHLR</name>
<dbReference type="Pfam" id="PF03328">
    <property type="entry name" value="HpcH_HpaI"/>
    <property type="match status" value="1"/>
</dbReference>
<dbReference type="Gene3D" id="3.20.20.60">
    <property type="entry name" value="Phosphoenolpyruvate-binding domains"/>
    <property type="match status" value="1"/>
</dbReference>
<organism evidence="6 7">
    <name type="scientific">Candidatus Lucifugimonas marina</name>
    <dbReference type="NCBI Taxonomy" id="3038979"/>
    <lineage>
        <taxon>Bacteria</taxon>
        <taxon>Bacillati</taxon>
        <taxon>Chloroflexota</taxon>
        <taxon>Dehalococcoidia</taxon>
        <taxon>SAR202 cluster</taxon>
        <taxon>Candidatus Lucifugimonadales</taxon>
        <taxon>Candidatus Lucifugimonadaceae</taxon>
        <taxon>Candidatus Lucifugimonas</taxon>
    </lineage>
</organism>
<gene>
    <name evidence="5" type="ORF">GKO46_06550</name>
    <name evidence="6" type="ORF">GKO48_00550</name>
</gene>
<comment type="similarity">
    <text evidence="1">Belongs to the HpcH/HpaI aldolase family.</text>
</comment>
<dbReference type="AlphaFoldDB" id="A0AAJ5ZDM4"/>
<dbReference type="InterPro" id="IPR005000">
    <property type="entry name" value="Aldolase/citrate-lyase_domain"/>
</dbReference>
<dbReference type="RefSeq" id="WP_342824411.1">
    <property type="nucleotide sequence ID" value="NZ_CP046146.1"/>
</dbReference>
<dbReference type="PANTHER" id="PTHR30502:SF0">
    <property type="entry name" value="PHOSPHOENOLPYRUVATE CARBOXYLASE FAMILY PROTEIN"/>
    <property type="match status" value="1"/>
</dbReference>
<dbReference type="Proteomes" id="UP001219901">
    <property type="component" value="Chromosome"/>
</dbReference>
<evidence type="ECO:0000256" key="2">
    <source>
        <dbReference type="ARBA" id="ARBA00022723"/>
    </source>
</evidence>
<evidence type="ECO:0000313" key="5">
    <source>
        <dbReference type="EMBL" id="MDG0866733.1"/>
    </source>
</evidence>
<proteinExistence type="inferred from homology"/>
<dbReference type="Proteomes" id="UP001321249">
    <property type="component" value="Unassembled WGS sequence"/>
</dbReference>
<keyword evidence="7" id="KW-1185">Reference proteome</keyword>
<dbReference type="GO" id="GO:0005737">
    <property type="term" value="C:cytoplasm"/>
    <property type="evidence" value="ECO:0007669"/>
    <property type="project" value="TreeGrafter"/>
</dbReference>
<dbReference type="GO" id="GO:0016832">
    <property type="term" value="F:aldehyde-lyase activity"/>
    <property type="evidence" value="ECO:0007669"/>
    <property type="project" value="TreeGrafter"/>
</dbReference>
<reference evidence="7" key="3">
    <citation type="submission" date="2023-06" db="EMBL/GenBank/DDBJ databases">
        <title>Pangenomics reveal diversification of enzyme families and niche specialization in globally abundant SAR202 bacteria.</title>
        <authorList>
            <person name="Saw J.H.W."/>
        </authorList>
    </citation>
    <scope>NUCLEOTIDE SEQUENCE [LARGE SCALE GENOMIC DNA]</scope>
    <source>
        <strain evidence="7">JH1073</strain>
    </source>
</reference>
<keyword evidence="2" id="KW-0479">Metal-binding</keyword>
<dbReference type="EMBL" id="CP046147">
    <property type="protein sequence ID" value="WFG38156.1"/>
    <property type="molecule type" value="Genomic_DNA"/>
</dbReference>
<keyword evidence="3" id="KW-0456">Lyase</keyword>
<dbReference type="InterPro" id="IPR040442">
    <property type="entry name" value="Pyrv_kinase-like_dom_sf"/>
</dbReference>
<evidence type="ECO:0000256" key="3">
    <source>
        <dbReference type="ARBA" id="ARBA00023239"/>
    </source>
</evidence>
<reference evidence="6" key="2">
    <citation type="journal article" date="2023" name="Nat. Commun.">
        <title>Cultivation of marine bacteria of the SAR202 clade.</title>
        <authorList>
            <person name="Lim Y."/>
            <person name="Seo J.H."/>
            <person name="Giovannoni S.J."/>
            <person name="Kang I."/>
            <person name="Cho J.C."/>
        </authorList>
    </citation>
    <scope>NUCLEOTIDE SEQUENCE</scope>
    <source>
        <strain evidence="6">JH1073</strain>
    </source>
</reference>
<dbReference type="InterPro" id="IPR015813">
    <property type="entry name" value="Pyrv/PenolPyrv_kinase-like_dom"/>
</dbReference>
<feature type="domain" description="HpcH/HpaI aldolase/citrate lyase" evidence="4">
    <location>
        <begin position="18"/>
        <end position="226"/>
    </location>
</feature>
<dbReference type="InterPro" id="IPR050251">
    <property type="entry name" value="HpcH-HpaI_aldolase"/>
</dbReference>
<evidence type="ECO:0000313" key="6">
    <source>
        <dbReference type="EMBL" id="WFG38156.1"/>
    </source>
</evidence>
<dbReference type="SUPFAM" id="SSF51621">
    <property type="entry name" value="Phosphoenolpyruvate/pyruvate domain"/>
    <property type="match status" value="1"/>
</dbReference>
<protein>
    <submittedName>
        <fullName evidence="6">2-dehydro-3-deoxyglucarate aldolase</fullName>
    </submittedName>
</protein>
<accession>A0AAJ5ZDM4</accession>
<reference evidence="7 8" key="1">
    <citation type="submission" date="2019-11" db="EMBL/GenBank/DDBJ databases">
        <authorList>
            <person name="Cho J.-C."/>
        </authorList>
    </citation>
    <scope>NUCLEOTIDE SEQUENCE [LARGE SCALE GENOMIC DNA]</scope>
    <source>
        <strain evidence="6 7">JH1073</strain>
        <strain evidence="5 8">JH702</strain>
    </source>
</reference>
<evidence type="ECO:0000259" key="4">
    <source>
        <dbReference type="Pfam" id="PF03328"/>
    </source>
</evidence>
<sequence>MDSNPVKDKMKRGEATVGTWSTTGDPSVIEVLTHMTDLDWIVVDFEHNAIDVSTAVNCLRASQGSGVPMFARVPYGEKVWIKRILDIGFMGIVAPDVKNAEQAREIVQAAKYAPEGIRGIGSARGQIAYGPGFYQKANDMTLVVIMIEDPAAVDQIDEIMAVPGVDVCFVGPNDLAQNMGVPIGLDNKHPDHIAAVQKVVDAGKKHGVFTGAHTTGGEEAARRIKQGMQWFPMSSDAGMLKMGVEGQLADIKAGLAGELGDDGETGGTFY</sequence>